<accession>A0AAV9ALP5</accession>
<keyword evidence="4" id="KW-0808">Transferase</keyword>
<dbReference type="EMBL" id="JAUJYN010000008">
    <property type="protein sequence ID" value="KAK1265163.1"/>
    <property type="molecule type" value="Genomic_DNA"/>
</dbReference>
<keyword evidence="7" id="KW-0067">ATP-binding</keyword>
<reference evidence="13" key="2">
    <citation type="submission" date="2023-06" db="EMBL/GenBank/DDBJ databases">
        <authorList>
            <person name="Ma L."/>
            <person name="Liu K.-W."/>
            <person name="Li Z."/>
            <person name="Hsiao Y.-Y."/>
            <person name="Qi Y."/>
            <person name="Fu T."/>
            <person name="Tang G."/>
            <person name="Zhang D."/>
            <person name="Sun W.-H."/>
            <person name="Liu D.-K."/>
            <person name="Li Y."/>
            <person name="Chen G.-Z."/>
            <person name="Liu X.-D."/>
            <person name="Liao X.-Y."/>
            <person name="Jiang Y.-T."/>
            <person name="Yu X."/>
            <person name="Hao Y."/>
            <person name="Huang J."/>
            <person name="Zhao X.-W."/>
            <person name="Ke S."/>
            <person name="Chen Y.-Y."/>
            <person name="Wu W.-L."/>
            <person name="Hsu J.-L."/>
            <person name="Lin Y.-F."/>
            <person name="Huang M.-D."/>
            <person name="Li C.-Y."/>
            <person name="Huang L."/>
            <person name="Wang Z.-W."/>
            <person name="Zhao X."/>
            <person name="Zhong W.-Y."/>
            <person name="Peng D.-H."/>
            <person name="Ahmad S."/>
            <person name="Lan S."/>
            <person name="Zhang J.-S."/>
            <person name="Tsai W.-C."/>
            <person name="Van De Peer Y."/>
            <person name="Liu Z.-J."/>
        </authorList>
    </citation>
    <scope>NUCLEOTIDE SEQUENCE</scope>
    <source>
        <strain evidence="13">SCP</strain>
        <tissue evidence="13">Leaves</tissue>
    </source>
</reference>
<dbReference type="GO" id="GO:0005524">
    <property type="term" value="F:ATP binding"/>
    <property type="evidence" value="ECO:0007669"/>
    <property type="project" value="UniProtKB-KW"/>
</dbReference>
<evidence type="ECO:0000256" key="10">
    <source>
        <dbReference type="ARBA" id="ARBA00047899"/>
    </source>
</evidence>
<organism evidence="13 14">
    <name type="scientific">Acorus gramineus</name>
    <name type="common">Dwarf sweet flag</name>
    <dbReference type="NCBI Taxonomy" id="55184"/>
    <lineage>
        <taxon>Eukaryota</taxon>
        <taxon>Viridiplantae</taxon>
        <taxon>Streptophyta</taxon>
        <taxon>Embryophyta</taxon>
        <taxon>Tracheophyta</taxon>
        <taxon>Spermatophyta</taxon>
        <taxon>Magnoliopsida</taxon>
        <taxon>Liliopsida</taxon>
        <taxon>Acoraceae</taxon>
        <taxon>Acorus</taxon>
    </lineage>
</organism>
<gene>
    <name evidence="13" type="ORF">QJS04_geneDACA018169</name>
</gene>
<keyword evidence="14" id="KW-1185">Reference proteome</keyword>
<keyword evidence="5" id="KW-0812">Transmembrane</keyword>
<evidence type="ECO:0000256" key="2">
    <source>
        <dbReference type="ARBA" id="ARBA00012513"/>
    </source>
</evidence>
<dbReference type="PANTHER" id="PTHR47982:SF70">
    <property type="entry name" value="PROTEIN KINASE SUPERFAMILY PROTEIN"/>
    <property type="match status" value="1"/>
</dbReference>
<feature type="domain" description="Protein kinase" evidence="12">
    <location>
        <begin position="1"/>
        <end position="137"/>
    </location>
</feature>
<dbReference type="AlphaFoldDB" id="A0AAV9ALP5"/>
<evidence type="ECO:0000256" key="4">
    <source>
        <dbReference type="ARBA" id="ARBA00022679"/>
    </source>
</evidence>
<name>A0AAV9ALP5_ACOGR</name>
<evidence type="ECO:0000256" key="11">
    <source>
        <dbReference type="ARBA" id="ARBA00048679"/>
    </source>
</evidence>
<comment type="caution">
    <text evidence="13">The sequence shown here is derived from an EMBL/GenBank/DDBJ whole genome shotgun (WGS) entry which is preliminary data.</text>
</comment>
<dbReference type="GO" id="GO:0004674">
    <property type="term" value="F:protein serine/threonine kinase activity"/>
    <property type="evidence" value="ECO:0007669"/>
    <property type="project" value="UniProtKB-KW"/>
</dbReference>
<protein>
    <recommendedName>
        <fullName evidence="2">non-specific serine/threonine protein kinase</fullName>
        <ecNumber evidence="2">2.7.11.1</ecNumber>
    </recommendedName>
</protein>
<dbReference type="Pfam" id="PF00069">
    <property type="entry name" value="Pkinase"/>
    <property type="match status" value="1"/>
</dbReference>
<keyword evidence="3" id="KW-0723">Serine/threonine-protein kinase</keyword>
<comment type="subcellular location">
    <subcellularLocation>
        <location evidence="1">Cell membrane</location>
        <topology evidence="1">Single-pass membrane protein</topology>
    </subcellularLocation>
</comment>
<comment type="catalytic activity">
    <reaction evidence="11">
        <text>L-seryl-[protein] + ATP = O-phospho-L-seryl-[protein] + ADP + H(+)</text>
        <dbReference type="Rhea" id="RHEA:17989"/>
        <dbReference type="Rhea" id="RHEA-COMP:9863"/>
        <dbReference type="Rhea" id="RHEA-COMP:11604"/>
        <dbReference type="ChEBI" id="CHEBI:15378"/>
        <dbReference type="ChEBI" id="CHEBI:29999"/>
        <dbReference type="ChEBI" id="CHEBI:30616"/>
        <dbReference type="ChEBI" id="CHEBI:83421"/>
        <dbReference type="ChEBI" id="CHEBI:456216"/>
        <dbReference type="EC" id="2.7.11.1"/>
    </reaction>
</comment>
<keyword evidence="13" id="KW-0418">Kinase</keyword>
<evidence type="ECO:0000313" key="13">
    <source>
        <dbReference type="EMBL" id="KAK1265163.1"/>
    </source>
</evidence>
<evidence type="ECO:0000256" key="7">
    <source>
        <dbReference type="ARBA" id="ARBA00022840"/>
    </source>
</evidence>
<evidence type="ECO:0000259" key="12">
    <source>
        <dbReference type="PROSITE" id="PS50011"/>
    </source>
</evidence>
<keyword evidence="8" id="KW-1133">Transmembrane helix</keyword>
<evidence type="ECO:0000256" key="3">
    <source>
        <dbReference type="ARBA" id="ARBA00022527"/>
    </source>
</evidence>
<dbReference type="PROSITE" id="PS50011">
    <property type="entry name" value="PROTEIN_KINASE_DOM"/>
    <property type="match status" value="1"/>
</dbReference>
<proteinExistence type="predicted"/>
<dbReference type="Proteomes" id="UP001179952">
    <property type="component" value="Unassembled WGS sequence"/>
</dbReference>
<dbReference type="GO" id="GO:0005886">
    <property type="term" value="C:plasma membrane"/>
    <property type="evidence" value="ECO:0007669"/>
    <property type="project" value="UniProtKB-SubCell"/>
</dbReference>
<reference evidence="13" key="1">
    <citation type="journal article" date="2023" name="Nat. Commun.">
        <title>Diploid and tetraploid genomes of Acorus and the evolution of monocots.</title>
        <authorList>
            <person name="Ma L."/>
            <person name="Liu K.W."/>
            <person name="Li Z."/>
            <person name="Hsiao Y.Y."/>
            <person name="Qi Y."/>
            <person name="Fu T."/>
            <person name="Tang G.D."/>
            <person name="Zhang D."/>
            <person name="Sun W.H."/>
            <person name="Liu D.K."/>
            <person name="Li Y."/>
            <person name="Chen G.Z."/>
            <person name="Liu X.D."/>
            <person name="Liao X.Y."/>
            <person name="Jiang Y.T."/>
            <person name="Yu X."/>
            <person name="Hao Y."/>
            <person name="Huang J."/>
            <person name="Zhao X.W."/>
            <person name="Ke S."/>
            <person name="Chen Y.Y."/>
            <person name="Wu W.L."/>
            <person name="Hsu J.L."/>
            <person name="Lin Y.F."/>
            <person name="Huang M.D."/>
            <person name="Li C.Y."/>
            <person name="Huang L."/>
            <person name="Wang Z.W."/>
            <person name="Zhao X."/>
            <person name="Zhong W.Y."/>
            <person name="Peng D.H."/>
            <person name="Ahmad S."/>
            <person name="Lan S."/>
            <person name="Zhang J.S."/>
            <person name="Tsai W.C."/>
            <person name="Van de Peer Y."/>
            <person name="Liu Z.J."/>
        </authorList>
    </citation>
    <scope>NUCLEOTIDE SEQUENCE</scope>
    <source>
        <strain evidence="13">SCP</strain>
    </source>
</reference>
<comment type="catalytic activity">
    <reaction evidence="10">
        <text>L-threonyl-[protein] + ATP = O-phospho-L-threonyl-[protein] + ADP + H(+)</text>
        <dbReference type="Rhea" id="RHEA:46608"/>
        <dbReference type="Rhea" id="RHEA-COMP:11060"/>
        <dbReference type="Rhea" id="RHEA-COMP:11605"/>
        <dbReference type="ChEBI" id="CHEBI:15378"/>
        <dbReference type="ChEBI" id="CHEBI:30013"/>
        <dbReference type="ChEBI" id="CHEBI:30616"/>
        <dbReference type="ChEBI" id="CHEBI:61977"/>
        <dbReference type="ChEBI" id="CHEBI:456216"/>
        <dbReference type="EC" id="2.7.11.1"/>
    </reaction>
</comment>
<evidence type="ECO:0000256" key="8">
    <source>
        <dbReference type="ARBA" id="ARBA00022989"/>
    </source>
</evidence>
<dbReference type="Gene3D" id="1.10.510.10">
    <property type="entry name" value="Transferase(Phosphotransferase) domain 1"/>
    <property type="match status" value="1"/>
</dbReference>
<dbReference type="SUPFAM" id="SSF56112">
    <property type="entry name" value="Protein kinase-like (PK-like)"/>
    <property type="match status" value="1"/>
</dbReference>
<keyword evidence="13" id="KW-0675">Receptor</keyword>
<evidence type="ECO:0000256" key="5">
    <source>
        <dbReference type="ARBA" id="ARBA00022692"/>
    </source>
</evidence>
<dbReference type="InterPro" id="IPR000719">
    <property type="entry name" value="Prot_kinase_dom"/>
</dbReference>
<dbReference type="PANTHER" id="PTHR47982">
    <property type="entry name" value="PROLINE-RICH RECEPTOR-LIKE PROTEIN KINASE PERK4"/>
    <property type="match status" value="1"/>
</dbReference>
<sequence length="140" mass="15891">MGKTFHEGSVAQAESSVKGTFGYLDPEYFQYHFYREGSDGYSFGVVLLQLITGKHVHVVEASEMTHVTEWVEKKSEISDIVDPRLKGSYQKMSIEKAIDLAKKCTLSNSSSRPTMGHVLSELTVCWEIEKTRASPWFYMI</sequence>
<evidence type="ECO:0000256" key="1">
    <source>
        <dbReference type="ARBA" id="ARBA00004162"/>
    </source>
</evidence>
<evidence type="ECO:0000256" key="6">
    <source>
        <dbReference type="ARBA" id="ARBA00022741"/>
    </source>
</evidence>
<evidence type="ECO:0000256" key="9">
    <source>
        <dbReference type="ARBA" id="ARBA00023136"/>
    </source>
</evidence>
<keyword evidence="9" id="KW-0472">Membrane</keyword>
<dbReference type="EC" id="2.7.11.1" evidence="2"/>
<keyword evidence="6" id="KW-0547">Nucleotide-binding</keyword>
<dbReference type="InterPro" id="IPR047117">
    <property type="entry name" value="PERK1-13-like"/>
</dbReference>
<evidence type="ECO:0000313" key="14">
    <source>
        <dbReference type="Proteomes" id="UP001179952"/>
    </source>
</evidence>
<dbReference type="InterPro" id="IPR011009">
    <property type="entry name" value="Kinase-like_dom_sf"/>
</dbReference>